<gene>
    <name evidence="6" type="ORF">OIU85_026873</name>
</gene>
<evidence type="ECO:0000256" key="2">
    <source>
        <dbReference type="ARBA" id="ARBA00023015"/>
    </source>
</evidence>
<dbReference type="AlphaFoldDB" id="A0A9Q0YZ20"/>
<keyword evidence="7" id="KW-1185">Reference proteome</keyword>
<evidence type="ECO:0000256" key="3">
    <source>
        <dbReference type="ARBA" id="ARBA00023125"/>
    </source>
</evidence>
<keyword evidence="5" id="KW-0539">Nucleus</keyword>
<protein>
    <recommendedName>
        <fullName evidence="8">TF-B3 domain-containing protein</fullName>
    </recommendedName>
</protein>
<dbReference type="OrthoDB" id="10322191at2759"/>
<proteinExistence type="predicted"/>
<reference evidence="6" key="1">
    <citation type="submission" date="2022-11" db="EMBL/GenBank/DDBJ databases">
        <authorList>
            <person name="Hyden B.L."/>
            <person name="Feng K."/>
            <person name="Yates T."/>
            <person name="Jawdy S."/>
            <person name="Smart L.B."/>
            <person name="Muchero W."/>
        </authorList>
    </citation>
    <scope>NUCLEOTIDE SEQUENCE</scope>
    <source>
        <tissue evidence="6">Shoot tip</tissue>
    </source>
</reference>
<comment type="subcellular location">
    <subcellularLocation>
        <location evidence="1">Nucleus</location>
    </subcellularLocation>
</comment>
<sequence>MEVANKELKRNDIETYKCPIPTVFLQHVDFPAGLHYAYLRFKDSSERLRVIRCNTRQVGHPRPELGAGWHLYVHDYDLRVGDRLVLLAEEDPIIGSQYRIVARRRIIRLFGAEVWGDLPRVHY</sequence>
<organism evidence="6 7">
    <name type="scientific">Salix viminalis</name>
    <name type="common">Common osier</name>
    <name type="synonym">Basket willow</name>
    <dbReference type="NCBI Taxonomy" id="40686"/>
    <lineage>
        <taxon>Eukaryota</taxon>
        <taxon>Viridiplantae</taxon>
        <taxon>Streptophyta</taxon>
        <taxon>Embryophyta</taxon>
        <taxon>Tracheophyta</taxon>
        <taxon>Spermatophyta</taxon>
        <taxon>Magnoliopsida</taxon>
        <taxon>eudicotyledons</taxon>
        <taxon>Gunneridae</taxon>
        <taxon>Pentapetalae</taxon>
        <taxon>rosids</taxon>
        <taxon>fabids</taxon>
        <taxon>Malpighiales</taxon>
        <taxon>Salicaceae</taxon>
        <taxon>Saliceae</taxon>
        <taxon>Salix</taxon>
    </lineage>
</organism>
<dbReference type="InterPro" id="IPR015300">
    <property type="entry name" value="DNA-bd_pseudobarrel_sf"/>
</dbReference>
<accession>A0A9Q0YZ20</accession>
<evidence type="ECO:0000256" key="5">
    <source>
        <dbReference type="ARBA" id="ARBA00023242"/>
    </source>
</evidence>
<dbReference type="GO" id="GO:0005634">
    <property type="term" value="C:nucleus"/>
    <property type="evidence" value="ECO:0007669"/>
    <property type="project" value="UniProtKB-SubCell"/>
</dbReference>
<keyword evidence="4" id="KW-0804">Transcription</keyword>
<name>A0A9Q0YZ20_SALVM</name>
<evidence type="ECO:0008006" key="8">
    <source>
        <dbReference type="Google" id="ProtNLM"/>
    </source>
</evidence>
<evidence type="ECO:0000313" key="6">
    <source>
        <dbReference type="EMBL" id="KAJ6715421.1"/>
    </source>
</evidence>
<keyword evidence="2" id="KW-0805">Transcription regulation</keyword>
<dbReference type="SUPFAM" id="SSF101936">
    <property type="entry name" value="DNA-binding pseudobarrel domain"/>
    <property type="match status" value="1"/>
</dbReference>
<dbReference type="EMBL" id="JAPFFL010000007">
    <property type="protein sequence ID" value="KAJ6715421.1"/>
    <property type="molecule type" value="Genomic_DNA"/>
</dbReference>
<dbReference type="Proteomes" id="UP001151529">
    <property type="component" value="Chromosome 1"/>
</dbReference>
<comment type="caution">
    <text evidence="6">The sequence shown here is derived from an EMBL/GenBank/DDBJ whole genome shotgun (WGS) entry which is preliminary data.</text>
</comment>
<dbReference type="GO" id="GO:0003677">
    <property type="term" value="F:DNA binding"/>
    <property type="evidence" value="ECO:0007669"/>
    <property type="project" value="UniProtKB-KW"/>
</dbReference>
<keyword evidence="3" id="KW-0238">DNA-binding</keyword>
<evidence type="ECO:0000256" key="1">
    <source>
        <dbReference type="ARBA" id="ARBA00004123"/>
    </source>
</evidence>
<reference evidence="6" key="2">
    <citation type="journal article" date="2023" name="Int. J. Mol. Sci.">
        <title>De Novo Assembly and Annotation of 11 Diverse Shrub Willow (Salix) Genomes Reveals Novel Gene Organization in Sex-Linked Regions.</title>
        <authorList>
            <person name="Hyden B."/>
            <person name="Feng K."/>
            <person name="Yates T.B."/>
            <person name="Jawdy S."/>
            <person name="Cereghino C."/>
            <person name="Smart L.B."/>
            <person name="Muchero W."/>
        </authorList>
    </citation>
    <scope>NUCLEOTIDE SEQUENCE [LARGE SCALE GENOMIC DNA]</scope>
    <source>
        <tissue evidence="6">Shoot tip</tissue>
    </source>
</reference>
<evidence type="ECO:0000313" key="7">
    <source>
        <dbReference type="Proteomes" id="UP001151529"/>
    </source>
</evidence>
<evidence type="ECO:0000256" key="4">
    <source>
        <dbReference type="ARBA" id="ARBA00023163"/>
    </source>
</evidence>